<dbReference type="PANTHER" id="PTHR40088">
    <property type="entry name" value="PECTATE LYASE (EUROFUNG)"/>
    <property type="match status" value="1"/>
</dbReference>
<comment type="subcellular location">
    <subcellularLocation>
        <location evidence="2">Secreted</location>
    </subcellularLocation>
</comment>
<evidence type="ECO:0000256" key="3">
    <source>
        <dbReference type="ARBA" id="ARBA00022525"/>
    </source>
</evidence>
<dbReference type="InterPro" id="IPR006626">
    <property type="entry name" value="PbH1"/>
</dbReference>
<protein>
    <submittedName>
        <fullName evidence="11">Fibronectin type III domain-containing protein</fullName>
    </submittedName>
</protein>
<dbReference type="PROSITE" id="PS50853">
    <property type="entry name" value="FN3"/>
    <property type="match status" value="1"/>
</dbReference>
<keyword evidence="6" id="KW-0106">Calcium</keyword>
<keyword evidence="7" id="KW-0456">Lyase</keyword>
<evidence type="ECO:0000256" key="8">
    <source>
        <dbReference type="ARBA" id="ARBA00038263"/>
    </source>
</evidence>
<dbReference type="SMART" id="SM00060">
    <property type="entry name" value="FN3"/>
    <property type="match status" value="1"/>
</dbReference>
<dbReference type="Pfam" id="PF25850">
    <property type="entry name" value="PelX_Ig"/>
    <property type="match status" value="1"/>
</dbReference>
<evidence type="ECO:0000256" key="5">
    <source>
        <dbReference type="ARBA" id="ARBA00022729"/>
    </source>
</evidence>
<dbReference type="Pfam" id="PF00041">
    <property type="entry name" value="fn3"/>
    <property type="match status" value="1"/>
</dbReference>
<dbReference type="InterPro" id="IPR013783">
    <property type="entry name" value="Ig-like_fold"/>
</dbReference>
<keyword evidence="12" id="KW-1185">Reference proteome</keyword>
<feature type="transmembrane region" description="Helical" evidence="9">
    <location>
        <begin position="1337"/>
        <end position="1357"/>
    </location>
</feature>
<dbReference type="SMART" id="SM00710">
    <property type="entry name" value="PbH1"/>
    <property type="match status" value="5"/>
</dbReference>
<evidence type="ECO:0000259" key="10">
    <source>
        <dbReference type="PROSITE" id="PS50853"/>
    </source>
</evidence>
<sequence length="1365" mass="146620">MKTKTRHRVLAFVMAALMVVGIMPFSMLTGIFSSKAQAKTVTASIDISKGLEAGKVYGDDSIVKLEVLADMPVKEGSGATVEGVKYDAFIQQPKANPKPNNGAVPTEGAAFKMTAVTDSKITFVTKAASGKKMYFVEASASEQTISEDATEGSHTYSMTAGKTYYFYVSGSKACVYGISYSYNKASDYKKVSVDISKGLSAGTVYGDKEISDLEVLADMPVKEGSGATVEGVKYDAFIQQPKANPKPNNGAVPTEGAAFKMTAVTDSKITFVTKAASGKKMYFVEASASEQTISEDATEGSHTYSMTAGKTYYFYVSGSKACVYAISLEKGTPDLDWSKVESPVLETPVVDGSKVSVGWNAPLGDDGGEQLVVNMYSGEKVVDSKIIKGSNSKGTAEFNPTATGDYTFKAVLSRSGEKDKESNEVKAEGFVLPLAAPSNLFATSKGNGKMLIEWDAVPEADSYEVSYSTDGTTYSEAVTATDTKQLLSGLTVGTEYTFKVVAVRNNPATKKEAIVKGTATADEIRKWGSVTYGNGHEDGKDTSKDSITGSALDGSVTIKSASGKIVPDSYDGLTFYYTEIPTTENFILRAKVKVNSWKLSNGQEGFGLMATDRLGGSGWNNQYMAIASKVEYYWDAEENRVSTDDTLDKVTHKLGIGSIEKKGLTTDNIKDIEANKTAVIKANFTSTTTPLELRYPDYKNVIGNAQEEVRGTAGDAITEMYMTIQKNNTGYFITYESVDGSYKTTKKYYDPKALEYLDSENVYAGFFAARNANVTFSDISITTSNPATDPAPEERPIELIAVNTKVQSPSATGTPDYTFAFTANCDGKLSIADKDGNFIAEDVEVKAKTAVNAANVVLTKGKNDFKLYFTPAEGYIPGEYMAMQSYETKEIDFTVTYKTIGEAGQSIWVAPDAKGSGSKEDPMSIYDAVKYVQPSQQIVLMEGTYKLESSLKLARGINGTAENMIYMIADPNATTRPVLDFQELSTGMIIGGDYWYFKGFDVTRSANAQKGIQVSGNHNTLDQINAYHNGNTGIQISRLNSTDEYENWPSYNLILNCTSYGNADAGYEDADGFAAKLTVGDGNVFDGCIAHHNADDGWDLFAKVQTGSIGVVTIKNSIAYANGYLEDGTDAGNGNGFKMGGDSMPGAHVLDNCISFCNKAKGIDSNSCPDIKIKNSTSIDNESYNVALYTKTAENTDYEATGIISYRTGFDSDTVARTAGLNVKEDLEPKGTQDIKKIYKTTNYFWDTASKTSVNSEGATVSTDWFKSLDYSAILDGVKSVGTITRNADGTIALGDVFALTDKAPAGVGADFSHDKLTASVSPVIGESVTTGDTSNIAFLLALFLMSGAAIAAVCIYDRKRRIVK</sequence>
<evidence type="ECO:0000256" key="9">
    <source>
        <dbReference type="SAM" id="Phobius"/>
    </source>
</evidence>
<dbReference type="PANTHER" id="PTHR40088:SF1">
    <property type="entry name" value="PECTATE LYASE PEL9"/>
    <property type="match status" value="1"/>
</dbReference>
<dbReference type="SUPFAM" id="SSF51126">
    <property type="entry name" value="Pectin lyase-like"/>
    <property type="match status" value="1"/>
</dbReference>
<dbReference type="Gene3D" id="2.160.20.10">
    <property type="entry name" value="Single-stranded right-handed beta-helix, Pectin lyase-like"/>
    <property type="match status" value="1"/>
</dbReference>
<dbReference type="InterPro" id="IPR012334">
    <property type="entry name" value="Pectin_lyas_fold"/>
</dbReference>
<dbReference type="InterPro" id="IPR036116">
    <property type="entry name" value="FN3_sf"/>
</dbReference>
<dbReference type="RefSeq" id="WP_186836045.1">
    <property type="nucleotide sequence ID" value="NZ_JACOPD010000001.1"/>
</dbReference>
<evidence type="ECO:0000313" key="11">
    <source>
        <dbReference type="EMBL" id="MBC5679835.1"/>
    </source>
</evidence>
<reference evidence="11 12" key="1">
    <citation type="submission" date="2020-08" db="EMBL/GenBank/DDBJ databases">
        <title>Genome public.</title>
        <authorList>
            <person name="Liu C."/>
            <person name="Sun Q."/>
        </authorList>
    </citation>
    <scope>NUCLEOTIDE SEQUENCE [LARGE SCALE GENOMIC DNA]</scope>
    <source>
        <strain evidence="11 12">NSJ-43</strain>
    </source>
</reference>
<comment type="cofactor">
    <cofactor evidence="1">
        <name>Ca(2+)</name>
        <dbReference type="ChEBI" id="CHEBI:29108"/>
    </cofactor>
</comment>
<evidence type="ECO:0000256" key="4">
    <source>
        <dbReference type="ARBA" id="ARBA00022723"/>
    </source>
</evidence>
<dbReference type="SUPFAM" id="SSF49265">
    <property type="entry name" value="Fibronectin type III"/>
    <property type="match status" value="1"/>
</dbReference>
<evidence type="ECO:0000256" key="2">
    <source>
        <dbReference type="ARBA" id="ARBA00004613"/>
    </source>
</evidence>
<keyword evidence="5" id="KW-0732">Signal</keyword>
<keyword evidence="9" id="KW-0472">Membrane</keyword>
<accession>A0ABR7FXB7</accession>
<dbReference type="InterPro" id="IPR058953">
    <property type="entry name" value="PelX-like_N"/>
</dbReference>
<evidence type="ECO:0000256" key="7">
    <source>
        <dbReference type="ARBA" id="ARBA00023239"/>
    </source>
</evidence>
<keyword evidence="9" id="KW-0812">Transmembrane</keyword>
<dbReference type="InterPro" id="IPR011050">
    <property type="entry name" value="Pectin_lyase_fold/virulence"/>
</dbReference>
<gene>
    <name evidence="11" type="ORF">H8S01_02505</name>
</gene>
<comment type="similarity">
    <text evidence="8">Belongs to the polysaccharide lyase 9 family.</text>
</comment>
<dbReference type="EMBL" id="JACOPD010000001">
    <property type="protein sequence ID" value="MBC5679835.1"/>
    <property type="molecule type" value="Genomic_DNA"/>
</dbReference>
<dbReference type="InterPro" id="IPR003961">
    <property type="entry name" value="FN3_dom"/>
</dbReference>
<keyword evidence="3" id="KW-0964">Secreted</keyword>
<evidence type="ECO:0000256" key="1">
    <source>
        <dbReference type="ARBA" id="ARBA00001913"/>
    </source>
</evidence>
<dbReference type="InterPro" id="IPR058863">
    <property type="entry name" value="PelX-like_Ig"/>
</dbReference>
<dbReference type="Pfam" id="PF25849">
    <property type="entry name" value="PelX_N"/>
    <property type="match status" value="1"/>
</dbReference>
<dbReference type="CDD" id="cd00063">
    <property type="entry name" value="FN3"/>
    <property type="match status" value="1"/>
</dbReference>
<keyword evidence="9" id="KW-1133">Transmembrane helix</keyword>
<evidence type="ECO:0000313" key="12">
    <source>
        <dbReference type="Proteomes" id="UP000628463"/>
    </source>
</evidence>
<evidence type="ECO:0000256" key="6">
    <source>
        <dbReference type="ARBA" id="ARBA00022837"/>
    </source>
</evidence>
<organism evidence="11 12">
    <name type="scientific">Lachnospira hominis</name>
    <name type="common">ex Liu et al. 2021</name>
    <dbReference type="NCBI Taxonomy" id="2763051"/>
    <lineage>
        <taxon>Bacteria</taxon>
        <taxon>Bacillati</taxon>
        <taxon>Bacillota</taxon>
        <taxon>Clostridia</taxon>
        <taxon>Lachnospirales</taxon>
        <taxon>Lachnospiraceae</taxon>
        <taxon>Lachnospira</taxon>
    </lineage>
</organism>
<proteinExistence type="inferred from homology"/>
<dbReference type="InterPro" id="IPR052052">
    <property type="entry name" value="Polysaccharide_Lyase_9"/>
</dbReference>
<keyword evidence="4" id="KW-0479">Metal-binding</keyword>
<dbReference type="Proteomes" id="UP000628463">
    <property type="component" value="Unassembled WGS sequence"/>
</dbReference>
<dbReference type="Gene3D" id="2.60.40.10">
    <property type="entry name" value="Immunoglobulins"/>
    <property type="match status" value="1"/>
</dbReference>
<feature type="domain" description="Fibronectin type-III" evidence="10">
    <location>
        <begin position="436"/>
        <end position="523"/>
    </location>
</feature>
<name>A0ABR7FXB7_9FIRM</name>
<comment type="caution">
    <text evidence="11">The sequence shown here is derived from an EMBL/GenBank/DDBJ whole genome shotgun (WGS) entry which is preliminary data.</text>
</comment>